<dbReference type="Gene3D" id="1.20.1250.20">
    <property type="entry name" value="MFS general substrate transporter like domains"/>
    <property type="match status" value="2"/>
</dbReference>
<accession>A0A1Y1UKY3</accession>
<feature type="transmembrane region" description="Helical" evidence="6">
    <location>
        <begin position="314"/>
        <end position="331"/>
    </location>
</feature>
<evidence type="ECO:0000256" key="2">
    <source>
        <dbReference type="ARBA" id="ARBA00022448"/>
    </source>
</evidence>
<dbReference type="GeneID" id="33555075"/>
<dbReference type="AlphaFoldDB" id="A0A1Y1UKY3"/>
<dbReference type="Proteomes" id="UP000193218">
    <property type="component" value="Unassembled WGS sequence"/>
</dbReference>
<feature type="transmembrane region" description="Helical" evidence="6">
    <location>
        <begin position="167"/>
        <end position="188"/>
    </location>
</feature>
<name>A0A1Y1UKY3_9TREE</name>
<reference evidence="8 9" key="1">
    <citation type="submission" date="2017-03" db="EMBL/GenBank/DDBJ databases">
        <title>Widespread Adenine N6-methylation of Active Genes in Fungi.</title>
        <authorList>
            <consortium name="DOE Joint Genome Institute"/>
            <person name="Mondo S.J."/>
            <person name="Dannebaum R.O."/>
            <person name="Kuo R.C."/>
            <person name="Louie K.B."/>
            <person name="Bewick A.J."/>
            <person name="Labutti K."/>
            <person name="Haridas S."/>
            <person name="Kuo A."/>
            <person name="Salamov A."/>
            <person name="Ahrendt S.R."/>
            <person name="Lau R."/>
            <person name="Bowen B.P."/>
            <person name="Lipzen A."/>
            <person name="Sullivan W."/>
            <person name="Andreopoulos W.B."/>
            <person name="Clum A."/>
            <person name="Lindquist E."/>
            <person name="Daum C."/>
            <person name="Northen T.R."/>
            <person name="Ramamoorthy G."/>
            <person name="Schmitz R.J."/>
            <person name="Gryganskyi A."/>
            <person name="Culley D."/>
            <person name="Magnuson J."/>
            <person name="James T.Y."/>
            <person name="O'Malley M.A."/>
            <person name="Stajich J.E."/>
            <person name="Spatafora J.W."/>
            <person name="Visel A."/>
            <person name="Grigoriev I.V."/>
        </authorList>
    </citation>
    <scope>NUCLEOTIDE SEQUENCE [LARGE SCALE GENOMIC DNA]</scope>
    <source>
        <strain evidence="8 9">NRRL Y-17943</strain>
    </source>
</reference>
<feature type="transmembrane region" description="Helical" evidence="6">
    <location>
        <begin position="338"/>
        <end position="359"/>
    </location>
</feature>
<comment type="subcellular location">
    <subcellularLocation>
        <location evidence="1">Membrane</location>
        <topology evidence="1">Multi-pass membrane protein</topology>
    </subcellularLocation>
</comment>
<keyword evidence="4 6" id="KW-1133">Transmembrane helix</keyword>
<dbReference type="FunFam" id="1.20.1250.20:FF:000394">
    <property type="entry name" value="MFS general substrate transporter"/>
    <property type="match status" value="1"/>
</dbReference>
<dbReference type="FunFam" id="1.20.1250.20:FF:000018">
    <property type="entry name" value="MFS transporter permease"/>
    <property type="match status" value="1"/>
</dbReference>
<dbReference type="PANTHER" id="PTHR43791">
    <property type="entry name" value="PERMEASE-RELATED"/>
    <property type="match status" value="1"/>
</dbReference>
<feature type="transmembrane region" description="Helical" evidence="6">
    <location>
        <begin position="107"/>
        <end position="126"/>
    </location>
</feature>
<feature type="transmembrane region" description="Helical" evidence="6">
    <location>
        <begin position="132"/>
        <end position="155"/>
    </location>
</feature>
<evidence type="ECO:0000256" key="3">
    <source>
        <dbReference type="ARBA" id="ARBA00022692"/>
    </source>
</evidence>
<evidence type="ECO:0000256" key="4">
    <source>
        <dbReference type="ARBA" id="ARBA00022989"/>
    </source>
</evidence>
<protein>
    <submittedName>
        <fullName evidence="8">Major facilitator superfamily domain-containing protein</fullName>
    </submittedName>
</protein>
<comment type="caution">
    <text evidence="8">The sequence shown here is derived from an EMBL/GenBank/DDBJ whole genome shotgun (WGS) entry which is preliminary data.</text>
</comment>
<keyword evidence="2" id="KW-0813">Transport</keyword>
<feature type="transmembrane region" description="Helical" evidence="6">
    <location>
        <begin position="200"/>
        <end position="223"/>
    </location>
</feature>
<organism evidence="8 9">
    <name type="scientific">Kockovaella imperatae</name>
    <dbReference type="NCBI Taxonomy" id="4999"/>
    <lineage>
        <taxon>Eukaryota</taxon>
        <taxon>Fungi</taxon>
        <taxon>Dikarya</taxon>
        <taxon>Basidiomycota</taxon>
        <taxon>Agaricomycotina</taxon>
        <taxon>Tremellomycetes</taxon>
        <taxon>Tremellales</taxon>
        <taxon>Cuniculitremaceae</taxon>
        <taxon>Kockovaella</taxon>
    </lineage>
</organism>
<feature type="transmembrane region" description="Helical" evidence="6">
    <location>
        <begin position="398"/>
        <end position="421"/>
    </location>
</feature>
<feature type="transmembrane region" description="Helical" evidence="6">
    <location>
        <begin position="427"/>
        <end position="448"/>
    </location>
</feature>
<dbReference type="OrthoDB" id="3639251at2759"/>
<evidence type="ECO:0000256" key="5">
    <source>
        <dbReference type="ARBA" id="ARBA00023136"/>
    </source>
</evidence>
<keyword evidence="3 6" id="KW-0812">Transmembrane</keyword>
<sequence>MDLRWKAMSEMTDVAVAALAAAYSPGSDDERNLVRKIDLRVIPCVWALYTLSYLDRANIGNAKTGGLEDDFGLTSDQYSVILLVFFISYVLFEVPSNLILTRVRPSVYLSALCVLWGGVAACMAAAKDWRQLAAIRFCLGIVEAGFSPGVAFYLSSWYRRYELSRRFSIYYTATAIAGAFSGLLAGLITQHLDGKRGIQGWQWLFIIEGVGSSFLGCFTWFIMPDYPSTTSWLTQEERLLAAQRLAFDGLANTQGTGERIESSKAVRLVLADWRTWIFVLMYMLSTGAQTIQYFVPTLVGSLGWTGYQGQYHTIPIYAGAFAFILIFSFLSDICRTKWIPTAVCGFGGCVFFILTVSVTTHLAQYVFLIFAVSFVYAVCPLILMWIPNVVTFPAEKRAVVIAFVNSLGNSASIYGVFLWPAKDSPRYVPGFAATTVWMFVLGCVAMVMQRLVLLYPLDRPDSTVPTTVTRTDVKGSIDERV</sequence>
<feature type="transmembrane region" description="Helical" evidence="6">
    <location>
        <begin position="273"/>
        <end position="294"/>
    </location>
</feature>
<dbReference type="PANTHER" id="PTHR43791:SF38">
    <property type="entry name" value="MAJOR FACILITATOR SUPERFAMILY (MFS) PROFILE DOMAIN-CONTAINING PROTEIN"/>
    <property type="match status" value="1"/>
</dbReference>
<dbReference type="InParanoid" id="A0A1Y1UKY3"/>
<evidence type="ECO:0000259" key="7">
    <source>
        <dbReference type="PROSITE" id="PS50850"/>
    </source>
</evidence>
<dbReference type="GO" id="GO:0016020">
    <property type="term" value="C:membrane"/>
    <property type="evidence" value="ECO:0007669"/>
    <property type="project" value="UniProtKB-SubCell"/>
</dbReference>
<dbReference type="PROSITE" id="PS50850">
    <property type="entry name" value="MFS"/>
    <property type="match status" value="1"/>
</dbReference>
<feature type="domain" description="Major facilitator superfamily (MFS) profile" evidence="7">
    <location>
        <begin position="41"/>
        <end position="461"/>
    </location>
</feature>
<evidence type="ECO:0000313" key="8">
    <source>
        <dbReference type="EMBL" id="ORX38164.1"/>
    </source>
</evidence>
<feature type="transmembrane region" description="Helical" evidence="6">
    <location>
        <begin position="78"/>
        <end position="100"/>
    </location>
</feature>
<dbReference type="Pfam" id="PF07690">
    <property type="entry name" value="MFS_1"/>
    <property type="match status" value="1"/>
</dbReference>
<evidence type="ECO:0000256" key="1">
    <source>
        <dbReference type="ARBA" id="ARBA00004141"/>
    </source>
</evidence>
<keyword evidence="9" id="KW-1185">Reference proteome</keyword>
<dbReference type="RefSeq" id="XP_021872086.1">
    <property type="nucleotide sequence ID" value="XM_022013267.1"/>
</dbReference>
<dbReference type="InterPro" id="IPR020846">
    <property type="entry name" value="MFS_dom"/>
</dbReference>
<feature type="transmembrane region" description="Helical" evidence="6">
    <location>
        <begin position="365"/>
        <end position="386"/>
    </location>
</feature>
<dbReference type="SUPFAM" id="SSF103473">
    <property type="entry name" value="MFS general substrate transporter"/>
    <property type="match status" value="1"/>
</dbReference>
<gene>
    <name evidence="8" type="ORF">BD324DRAFT_577588</name>
</gene>
<dbReference type="STRING" id="4999.A0A1Y1UKY3"/>
<evidence type="ECO:0000313" key="9">
    <source>
        <dbReference type="Proteomes" id="UP000193218"/>
    </source>
</evidence>
<dbReference type="GO" id="GO:0022857">
    <property type="term" value="F:transmembrane transporter activity"/>
    <property type="evidence" value="ECO:0007669"/>
    <property type="project" value="InterPro"/>
</dbReference>
<dbReference type="InterPro" id="IPR036259">
    <property type="entry name" value="MFS_trans_sf"/>
</dbReference>
<keyword evidence="5 6" id="KW-0472">Membrane</keyword>
<proteinExistence type="predicted"/>
<dbReference type="EMBL" id="NBSH01000004">
    <property type="protein sequence ID" value="ORX38164.1"/>
    <property type="molecule type" value="Genomic_DNA"/>
</dbReference>
<evidence type="ECO:0000256" key="6">
    <source>
        <dbReference type="SAM" id="Phobius"/>
    </source>
</evidence>
<dbReference type="InterPro" id="IPR011701">
    <property type="entry name" value="MFS"/>
</dbReference>